<dbReference type="InterPro" id="IPR000742">
    <property type="entry name" value="EGF"/>
</dbReference>
<evidence type="ECO:0000256" key="2">
    <source>
        <dbReference type="ARBA" id="ARBA00022729"/>
    </source>
</evidence>
<name>A0A915D911_9BILA</name>
<dbReference type="SUPFAM" id="SSF57196">
    <property type="entry name" value="EGF/Laminin"/>
    <property type="match status" value="3"/>
</dbReference>
<feature type="domain" description="EGF-like" evidence="7">
    <location>
        <begin position="193"/>
        <end position="230"/>
    </location>
</feature>
<feature type="compositionally biased region" description="Low complexity" evidence="6">
    <location>
        <begin position="300"/>
        <end position="314"/>
    </location>
</feature>
<evidence type="ECO:0000256" key="3">
    <source>
        <dbReference type="ARBA" id="ARBA00022737"/>
    </source>
</evidence>
<dbReference type="PROSITE" id="PS50026">
    <property type="entry name" value="EGF_3"/>
    <property type="match status" value="3"/>
</dbReference>
<feature type="region of interest" description="Disordered" evidence="6">
    <location>
        <begin position="295"/>
        <end position="323"/>
    </location>
</feature>
<protein>
    <submittedName>
        <fullName evidence="9">EGF-like domain-containing protein</fullName>
    </submittedName>
</protein>
<dbReference type="Gene3D" id="2.10.25.10">
    <property type="entry name" value="Laminin"/>
    <property type="match status" value="3"/>
</dbReference>
<evidence type="ECO:0000256" key="5">
    <source>
        <dbReference type="PROSITE-ProRule" id="PRU00076"/>
    </source>
</evidence>
<dbReference type="PROSITE" id="PS01186">
    <property type="entry name" value="EGF_2"/>
    <property type="match status" value="2"/>
</dbReference>
<dbReference type="Proteomes" id="UP000887574">
    <property type="component" value="Unplaced"/>
</dbReference>
<keyword evidence="3" id="KW-0677">Repeat</keyword>
<evidence type="ECO:0000256" key="1">
    <source>
        <dbReference type="ARBA" id="ARBA00022536"/>
    </source>
</evidence>
<organism evidence="8 9">
    <name type="scientific">Ditylenchus dipsaci</name>
    <dbReference type="NCBI Taxonomy" id="166011"/>
    <lineage>
        <taxon>Eukaryota</taxon>
        <taxon>Metazoa</taxon>
        <taxon>Ecdysozoa</taxon>
        <taxon>Nematoda</taxon>
        <taxon>Chromadorea</taxon>
        <taxon>Rhabditida</taxon>
        <taxon>Tylenchina</taxon>
        <taxon>Tylenchomorpha</taxon>
        <taxon>Sphaerularioidea</taxon>
        <taxon>Anguinidae</taxon>
        <taxon>Anguininae</taxon>
        <taxon>Ditylenchus</taxon>
    </lineage>
</organism>
<dbReference type="WBParaSite" id="jg1702">
    <property type="protein sequence ID" value="jg1702"/>
    <property type="gene ID" value="jg1702"/>
</dbReference>
<comment type="caution">
    <text evidence="5">Lacks conserved residue(s) required for the propagation of feature annotation.</text>
</comment>
<feature type="disulfide bond" evidence="5">
    <location>
        <begin position="220"/>
        <end position="229"/>
    </location>
</feature>
<reference evidence="9" key="1">
    <citation type="submission" date="2022-11" db="UniProtKB">
        <authorList>
            <consortium name="WormBaseParasite"/>
        </authorList>
    </citation>
    <scope>IDENTIFICATION</scope>
</reference>
<evidence type="ECO:0000259" key="7">
    <source>
        <dbReference type="PROSITE" id="PS50026"/>
    </source>
</evidence>
<evidence type="ECO:0000313" key="8">
    <source>
        <dbReference type="Proteomes" id="UP000887574"/>
    </source>
</evidence>
<dbReference type="GO" id="GO:0045197">
    <property type="term" value="P:establishment or maintenance of epithelial cell apical/basal polarity"/>
    <property type="evidence" value="ECO:0007669"/>
    <property type="project" value="TreeGrafter"/>
</dbReference>
<dbReference type="CDD" id="cd00054">
    <property type="entry name" value="EGF_CA"/>
    <property type="match status" value="3"/>
</dbReference>
<dbReference type="InterPro" id="IPR051022">
    <property type="entry name" value="Notch_Cell-Fate_Det"/>
</dbReference>
<evidence type="ECO:0000256" key="4">
    <source>
        <dbReference type="ARBA" id="ARBA00023157"/>
    </source>
</evidence>
<evidence type="ECO:0000256" key="6">
    <source>
        <dbReference type="SAM" id="MobiDB-lite"/>
    </source>
</evidence>
<accession>A0A915D911</accession>
<feature type="domain" description="EGF-like" evidence="7">
    <location>
        <begin position="108"/>
        <end position="148"/>
    </location>
</feature>
<dbReference type="AlphaFoldDB" id="A0A915D911"/>
<dbReference type="Pfam" id="PF00008">
    <property type="entry name" value="EGF"/>
    <property type="match status" value="3"/>
</dbReference>
<keyword evidence="1 5" id="KW-0245">EGF-like domain</keyword>
<feature type="disulfide bond" evidence="5">
    <location>
        <begin position="138"/>
        <end position="147"/>
    </location>
</feature>
<feature type="disulfide bond" evidence="5">
    <location>
        <begin position="201"/>
        <end position="218"/>
    </location>
</feature>
<dbReference type="PANTHER" id="PTHR24049">
    <property type="entry name" value="CRUMBS FAMILY MEMBER"/>
    <property type="match status" value="1"/>
</dbReference>
<evidence type="ECO:0000313" key="9">
    <source>
        <dbReference type="WBParaSite" id="jg1702"/>
    </source>
</evidence>
<dbReference type="GO" id="GO:0032991">
    <property type="term" value="C:protein-containing complex"/>
    <property type="evidence" value="ECO:0007669"/>
    <property type="project" value="TreeGrafter"/>
</dbReference>
<dbReference type="PANTHER" id="PTHR24049:SF22">
    <property type="entry name" value="DROSOPHILA CRUMBS HOMOLOG"/>
    <property type="match status" value="1"/>
</dbReference>
<dbReference type="SMART" id="SM00181">
    <property type="entry name" value="EGF"/>
    <property type="match status" value="3"/>
</dbReference>
<proteinExistence type="predicted"/>
<keyword evidence="4 5" id="KW-1015">Disulfide bond</keyword>
<dbReference type="GO" id="GO:0005886">
    <property type="term" value="C:plasma membrane"/>
    <property type="evidence" value="ECO:0007669"/>
    <property type="project" value="TreeGrafter"/>
</dbReference>
<dbReference type="PROSITE" id="PS00022">
    <property type="entry name" value="EGF_1"/>
    <property type="match status" value="2"/>
</dbReference>
<keyword evidence="8" id="KW-1185">Reference proteome</keyword>
<feature type="domain" description="EGF-like" evidence="7">
    <location>
        <begin position="152"/>
        <end position="192"/>
    </location>
</feature>
<sequence length="365" mass="39788">MTNQKDPDIFKNSQNIFQDEAACVETCETPNDTVDLSSRPIISLQESLRENQLPSSPKTTSKPIIAKSIEKAIKPTITPPASTKGGGRVVVEGQDVVLSSLTVLNKTVVNICETSNPCLNNGTCVFDRSKESFYYCRCARGYTNDNCSEKSDFDPCSSSSCLNGGTCSAKAEKIKSTFECFCTKGFAGVHCELRPCDDKPCQNNGTCRTTKGNPPFFCECTPEWGGRHCAIEIPQDPNIRKYGTSVQLLSSGKVEWIEEMQKSGPTEQAMSNPKSRNHVNITADITNREEHSNNATSVISSGGATRRSSSTTSGNIAPMVGGETPTRTLSKSIINGAYNRRLNGAIKILISIYFYFTLIAENFNM</sequence>
<dbReference type="GO" id="GO:0007157">
    <property type="term" value="P:heterophilic cell-cell adhesion via plasma membrane cell adhesion molecules"/>
    <property type="evidence" value="ECO:0007669"/>
    <property type="project" value="TreeGrafter"/>
</dbReference>
<feature type="disulfide bond" evidence="5">
    <location>
        <begin position="182"/>
        <end position="191"/>
    </location>
</feature>
<keyword evidence="2" id="KW-0732">Signal</keyword>